<comment type="function">
    <text evidence="13">DNA-dependent ATPase involved in processing of recombination intermediates, plays a role in repairing DNA breaks. Stimulates the branch migration of RecA-mediated strand transfer reactions, allowing the 3' invading strand to extend heteroduplex DNA faster. Binds ssDNA in the presence of ADP but not other nucleotides, has ATPase activity that is stimulated by ssDNA and various branched DNA structures, but inhibited by SSB. Does not have RecA's homology-searching function.</text>
</comment>
<evidence type="ECO:0000313" key="16">
    <source>
        <dbReference type="EMBL" id="GFE84467.1"/>
    </source>
</evidence>
<evidence type="ECO:0000256" key="7">
    <source>
        <dbReference type="ARBA" id="ARBA00022840"/>
    </source>
</evidence>
<dbReference type="Pfam" id="PF13481">
    <property type="entry name" value="AAA_25"/>
    <property type="match status" value="1"/>
</dbReference>
<keyword evidence="9 11" id="KW-0238">DNA-binding</keyword>
<evidence type="ECO:0000256" key="10">
    <source>
        <dbReference type="ARBA" id="ARBA00023204"/>
    </source>
</evidence>
<dbReference type="GO" id="GO:0008270">
    <property type="term" value="F:zinc ion binding"/>
    <property type="evidence" value="ECO:0007669"/>
    <property type="project" value="UniProtKB-KW"/>
</dbReference>
<dbReference type="Pfam" id="PF18073">
    <property type="entry name" value="Zn_ribbon_LapB"/>
    <property type="match status" value="1"/>
</dbReference>
<keyword evidence="7 11" id="KW-0067">ATP-binding</keyword>
<dbReference type="InterPro" id="IPR004504">
    <property type="entry name" value="DNA_repair_RadA"/>
</dbReference>
<gene>
    <name evidence="11 16" type="primary">radA</name>
    <name evidence="16" type="ORF">GCM10011487_64670</name>
</gene>
<dbReference type="InterPro" id="IPR014721">
    <property type="entry name" value="Ribsml_uS5_D2-typ_fold_subgr"/>
</dbReference>
<dbReference type="Proteomes" id="UP000445000">
    <property type="component" value="Unassembled WGS sequence"/>
</dbReference>
<dbReference type="GO" id="GO:0000725">
    <property type="term" value="P:recombinational repair"/>
    <property type="evidence" value="ECO:0007669"/>
    <property type="project" value="UniProtKB-UniRule"/>
</dbReference>
<evidence type="ECO:0000256" key="3">
    <source>
        <dbReference type="ARBA" id="ARBA00022763"/>
    </source>
</evidence>
<keyword evidence="10 11" id="KW-0234">DNA repair</keyword>
<feature type="binding site" evidence="11">
    <location>
        <begin position="97"/>
        <end position="104"/>
    </location>
    <ligand>
        <name>ATP</name>
        <dbReference type="ChEBI" id="CHEBI:30616"/>
    </ligand>
</feature>
<keyword evidence="17" id="KW-1185">Reference proteome</keyword>
<evidence type="ECO:0000313" key="17">
    <source>
        <dbReference type="Proteomes" id="UP000445000"/>
    </source>
</evidence>
<comment type="domain">
    <text evidence="11">The middle region has homology to RecA with ATPase motifs including the RadA KNRFG motif, while the C-terminus is homologous to Lon protease.</text>
</comment>
<dbReference type="GO" id="GO:0003684">
    <property type="term" value="F:damaged DNA binding"/>
    <property type="evidence" value="ECO:0007669"/>
    <property type="project" value="InterPro"/>
</dbReference>
<evidence type="ECO:0000256" key="5">
    <source>
        <dbReference type="ARBA" id="ARBA00022801"/>
    </source>
</evidence>
<organism evidence="16 17">
    <name type="scientific">Steroidobacter agaridevorans</name>
    <dbReference type="NCBI Taxonomy" id="2695856"/>
    <lineage>
        <taxon>Bacteria</taxon>
        <taxon>Pseudomonadati</taxon>
        <taxon>Pseudomonadota</taxon>
        <taxon>Gammaproteobacteria</taxon>
        <taxon>Steroidobacterales</taxon>
        <taxon>Steroidobacteraceae</taxon>
        <taxon>Steroidobacter</taxon>
    </lineage>
</organism>
<dbReference type="SUPFAM" id="SSF52540">
    <property type="entry name" value="P-loop containing nucleoside triphosphate hydrolases"/>
    <property type="match status" value="1"/>
</dbReference>
<dbReference type="PROSITE" id="PS50162">
    <property type="entry name" value="RECA_2"/>
    <property type="match status" value="1"/>
</dbReference>
<dbReference type="GO" id="GO:0005524">
    <property type="term" value="F:ATP binding"/>
    <property type="evidence" value="ECO:0007669"/>
    <property type="project" value="UniProtKB-UniRule"/>
</dbReference>
<dbReference type="Gene3D" id="3.40.50.300">
    <property type="entry name" value="P-loop containing nucleotide triphosphate hydrolases"/>
    <property type="match status" value="1"/>
</dbReference>
<dbReference type="InterPro" id="IPR003593">
    <property type="entry name" value="AAA+_ATPase"/>
</dbReference>
<comment type="function">
    <text evidence="11">Plays a role in repairing double-strand DNA breaks, probably involving stabilizing or processing branched DNA or blocked replication forks.</text>
</comment>
<dbReference type="SUPFAM" id="SSF54211">
    <property type="entry name" value="Ribosomal protein S5 domain 2-like"/>
    <property type="match status" value="1"/>
</dbReference>
<dbReference type="AlphaFoldDB" id="A0A829YM69"/>
<dbReference type="EMBL" id="BLJN01000009">
    <property type="protein sequence ID" value="GFE84467.1"/>
    <property type="molecule type" value="Genomic_DNA"/>
</dbReference>
<dbReference type="Gene3D" id="3.30.230.10">
    <property type="match status" value="1"/>
</dbReference>
<keyword evidence="6 13" id="KW-0862">Zinc</keyword>
<dbReference type="GO" id="GO:0140664">
    <property type="term" value="F:ATP-dependent DNA damage sensor activity"/>
    <property type="evidence" value="ECO:0007669"/>
    <property type="project" value="InterPro"/>
</dbReference>
<accession>A0A829YM69</accession>
<evidence type="ECO:0000259" key="15">
    <source>
        <dbReference type="PROSITE" id="PS50162"/>
    </source>
</evidence>
<dbReference type="GO" id="GO:0016787">
    <property type="term" value="F:hydrolase activity"/>
    <property type="evidence" value="ECO:0007669"/>
    <property type="project" value="UniProtKB-KW"/>
</dbReference>
<dbReference type="FunFam" id="3.40.50.300:FF:000050">
    <property type="entry name" value="DNA repair protein RadA"/>
    <property type="match status" value="1"/>
</dbReference>
<keyword evidence="8 11" id="KW-0346">Stress response</keyword>
<dbReference type="PRINTS" id="PR01874">
    <property type="entry name" value="DNAREPAIRADA"/>
</dbReference>
<proteinExistence type="inferred from homology"/>
<evidence type="ECO:0000256" key="14">
    <source>
        <dbReference type="SAM" id="MobiDB-lite"/>
    </source>
</evidence>
<sequence>MAKTKEIFVCEQCGNESLQWQGLCPSCGAADTLKRMSISRTSRTGADRRPLAAGTERPRRLAEVSETSEPRIATGLQELDRVLGGGLVLGSVTLLGGDPGIGKSTVLLQAGDALSRATPTLYVTGEESLQQVSLRARRLEVVSDTLQLLAETNVETILGHAQQSGARVLVIDSIQTMFVNDVDSSPGSASQVREAAAALVRFAKSSGVSVLIIGHVTKEGVIAGPRILEHMVDTVLYFESDAGSRFRLVRAVKNRFGAANEVGVFAMTEQGLREVKNPSAIFLSQHPQPVAGSAVMVAREGSRPMLIEVQSLTDEAQGMNPRRVAVGLEANRLALLLAVLHRHGGVSTAGRDVFLNVVGGVRISETAADLPAVLASVSSVRDRPLAPRLVCFGELGLAGEVRPVPYGEERLREAAKHGFERAIVPEANKPRREIEGLEVIGVERLDEALRNAF</sequence>
<dbReference type="RefSeq" id="WP_161816069.1">
    <property type="nucleotide sequence ID" value="NZ_BLJN01000009.1"/>
</dbReference>
<feature type="region of interest" description="Lon-protease-like" evidence="11">
    <location>
        <begin position="352"/>
        <end position="453"/>
    </location>
</feature>
<dbReference type="Pfam" id="PF13541">
    <property type="entry name" value="ChlI"/>
    <property type="match status" value="1"/>
</dbReference>
<dbReference type="InterPro" id="IPR027417">
    <property type="entry name" value="P-loop_NTPase"/>
</dbReference>
<dbReference type="PANTHER" id="PTHR32472">
    <property type="entry name" value="DNA REPAIR PROTEIN RADA"/>
    <property type="match status" value="1"/>
</dbReference>
<dbReference type="InterPro" id="IPR020568">
    <property type="entry name" value="Ribosomal_Su5_D2-typ_SF"/>
</dbReference>
<feature type="domain" description="RecA family profile 1" evidence="15">
    <location>
        <begin position="68"/>
        <end position="216"/>
    </location>
</feature>
<dbReference type="PANTHER" id="PTHR32472:SF10">
    <property type="entry name" value="DNA REPAIR PROTEIN RADA-LIKE PROTEIN"/>
    <property type="match status" value="1"/>
</dbReference>
<dbReference type="SMART" id="SM00382">
    <property type="entry name" value="AAA"/>
    <property type="match status" value="1"/>
</dbReference>
<dbReference type="CDD" id="cd01121">
    <property type="entry name" value="RadA_SMS_N"/>
    <property type="match status" value="1"/>
</dbReference>
<keyword evidence="4 13" id="KW-0863">Zinc-finger</keyword>
<keyword evidence="2 11" id="KW-0547">Nucleotide-binding</keyword>
<evidence type="ECO:0000256" key="4">
    <source>
        <dbReference type="ARBA" id="ARBA00022771"/>
    </source>
</evidence>
<dbReference type="NCBIfam" id="TIGR00416">
    <property type="entry name" value="sms"/>
    <property type="match status" value="1"/>
</dbReference>
<comment type="similarity">
    <text evidence="11 13">Belongs to the RecA family. RadA subfamily.</text>
</comment>
<evidence type="ECO:0000256" key="2">
    <source>
        <dbReference type="ARBA" id="ARBA00022741"/>
    </source>
</evidence>
<dbReference type="InterPro" id="IPR041166">
    <property type="entry name" value="Rubredoxin_2"/>
</dbReference>
<keyword evidence="3 11" id="KW-0227">DNA damage</keyword>
<evidence type="ECO:0000256" key="11">
    <source>
        <dbReference type="HAMAP-Rule" id="MF_01498"/>
    </source>
</evidence>
<dbReference type="GO" id="GO:0005829">
    <property type="term" value="C:cytosol"/>
    <property type="evidence" value="ECO:0007669"/>
    <property type="project" value="TreeGrafter"/>
</dbReference>
<evidence type="ECO:0000256" key="8">
    <source>
        <dbReference type="ARBA" id="ARBA00023016"/>
    </source>
</evidence>
<comment type="caution">
    <text evidence="16">The sequence shown here is derived from an EMBL/GenBank/DDBJ whole genome shotgun (WGS) entry which is preliminary data.</text>
</comment>
<feature type="region of interest" description="Disordered" evidence="14">
    <location>
        <begin position="38"/>
        <end position="59"/>
    </location>
</feature>
<protein>
    <recommendedName>
        <fullName evidence="11 12">DNA repair protein RadA</fullName>
    </recommendedName>
</protein>
<name>A0A829YM69_9GAMM</name>
<evidence type="ECO:0000256" key="1">
    <source>
        <dbReference type="ARBA" id="ARBA00022723"/>
    </source>
</evidence>
<feature type="compositionally biased region" description="Basic and acidic residues" evidence="14">
    <location>
        <begin position="45"/>
        <end position="59"/>
    </location>
</feature>
<evidence type="ECO:0000256" key="12">
    <source>
        <dbReference type="NCBIfam" id="TIGR00416"/>
    </source>
</evidence>
<evidence type="ECO:0000256" key="6">
    <source>
        <dbReference type="ARBA" id="ARBA00022833"/>
    </source>
</evidence>
<evidence type="ECO:0000256" key="13">
    <source>
        <dbReference type="RuleBase" id="RU003555"/>
    </source>
</evidence>
<feature type="short sequence motif" description="RadA KNRFG motif" evidence="11">
    <location>
        <begin position="253"/>
        <end position="257"/>
    </location>
</feature>
<keyword evidence="1 11" id="KW-0479">Metal-binding</keyword>
<dbReference type="InterPro" id="IPR020588">
    <property type="entry name" value="RecA_ATP-bd"/>
</dbReference>
<keyword evidence="5" id="KW-0378">Hydrolase</keyword>
<dbReference type="HAMAP" id="MF_01498">
    <property type="entry name" value="RadA_bact"/>
    <property type="match status" value="1"/>
</dbReference>
<reference evidence="17" key="1">
    <citation type="submission" date="2020-01" db="EMBL/GenBank/DDBJ databases">
        <title>'Steroidobacter agaridevorans' sp. nov., agar-degrading bacteria isolated from rhizosphere soils.</title>
        <authorList>
            <person name="Ikenaga M."/>
            <person name="Kataoka M."/>
            <person name="Murouchi A."/>
            <person name="Katsuragi S."/>
            <person name="Sakai M."/>
        </authorList>
    </citation>
    <scope>NUCLEOTIDE SEQUENCE [LARGE SCALE GENOMIC DNA]</scope>
    <source>
        <strain evidence="17">YU21-B</strain>
    </source>
</reference>
<evidence type="ECO:0000256" key="9">
    <source>
        <dbReference type="ARBA" id="ARBA00023125"/>
    </source>
</evidence>